<keyword evidence="4 8" id="KW-0812">Transmembrane</keyword>
<dbReference type="PANTHER" id="PTHR48022">
    <property type="entry name" value="PLASTIDIC GLUCOSE TRANSPORTER 4"/>
    <property type="match status" value="1"/>
</dbReference>
<feature type="transmembrane region" description="Helical" evidence="8">
    <location>
        <begin position="125"/>
        <end position="144"/>
    </location>
</feature>
<evidence type="ECO:0000313" key="11">
    <source>
        <dbReference type="Proteomes" id="UP001149165"/>
    </source>
</evidence>
<dbReference type="InterPro" id="IPR005828">
    <property type="entry name" value="MFS_sugar_transport-like"/>
</dbReference>
<keyword evidence="3 7" id="KW-0813">Transport</keyword>
<dbReference type="GO" id="GO:0016020">
    <property type="term" value="C:membrane"/>
    <property type="evidence" value="ECO:0007669"/>
    <property type="project" value="UniProtKB-SubCell"/>
</dbReference>
<reference evidence="10" key="2">
    <citation type="journal article" date="2023" name="IMA Fungus">
        <title>Comparative genomic study of the Penicillium genus elucidates a diverse pangenome and 15 lateral gene transfer events.</title>
        <authorList>
            <person name="Petersen C."/>
            <person name="Sorensen T."/>
            <person name="Nielsen M.R."/>
            <person name="Sondergaard T.E."/>
            <person name="Sorensen J.L."/>
            <person name="Fitzpatrick D.A."/>
            <person name="Frisvad J.C."/>
            <person name="Nielsen K.L."/>
        </authorList>
    </citation>
    <scope>NUCLEOTIDE SEQUENCE</scope>
    <source>
        <strain evidence="10">IBT 30069</strain>
    </source>
</reference>
<comment type="similarity">
    <text evidence="2 7">Belongs to the major facilitator superfamily. Sugar transporter (TC 2.A.1.1) family.</text>
</comment>
<feature type="transmembrane region" description="Helical" evidence="8">
    <location>
        <begin position="436"/>
        <end position="457"/>
    </location>
</feature>
<dbReference type="InterPro" id="IPR020846">
    <property type="entry name" value="MFS_dom"/>
</dbReference>
<keyword evidence="5 8" id="KW-1133">Transmembrane helix</keyword>
<feature type="transmembrane region" description="Helical" evidence="8">
    <location>
        <begin position="187"/>
        <end position="208"/>
    </location>
</feature>
<evidence type="ECO:0000256" key="7">
    <source>
        <dbReference type="RuleBase" id="RU003346"/>
    </source>
</evidence>
<dbReference type="GO" id="GO:0005351">
    <property type="term" value="F:carbohydrate:proton symporter activity"/>
    <property type="evidence" value="ECO:0007669"/>
    <property type="project" value="TreeGrafter"/>
</dbReference>
<dbReference type="Proteomes" id="UP001149165">
    <property type="component" value="Unassembled WGS sequence"/>
</dbReference>
<evidence type="ECO:0000256" key="2">
    <source>
        <dbReference type="ARBA" id="ARBA00010992"/>
    </source>
</evidence>
<feature type="transmembrane region" description="Helical" evidence="8">
    <location>
        <begin position="275"/>
        <end position="297"/>
    </location>
</feature>
<feature type="domain" description="Major facilitator superfamily (MFS) profile" evidence="9">
    <location>
        <begin position="16"/>
        <end position="461"/>
    </location>
</feature>
<keyword evidence="11" id="KW-1185">Reference proteome</keyword>
<reference evidence="10" key="1">
    <citation type="submission" date="2022-11" db="EMBL/GenBank/DDBJ databases">
        <authorList>
            <person name="Petersen C."/>
        </authorList>
    </citation>
    <scope>NUCLEOTIDE SEQUENCE</scope>
    <source>
        <strain evidence="10">IBT 30069</strain>
    </source>
</reference>
<proteinExistence type="inferred from homology"/>
<dbReference type="OrthoDB" id="6612291at2759"/>
<organism evidence="10 11">
    <name type="scientific">Penicillium angulare</name>
    <dbReference type="NCBI Taxonomy" id="116970"/>
    <lineage>
        <taxon>Eukaryota</taxon>
        <taxon>Fungi</taxon>
        <taxon>Dikarya</taxon>
        <taxon>Ascomycota</taxon>
        <taxon>Pezizomycotina</taxon>
        <taxon>Eurotiomycetes</taxon>
        <taxon>Eurotiomycetidae</taxon>
        <taxon>Eurotiales</taxon>
        <taxon>Aspergillaceae</taxon>
        <taxon>Penicillium</taxon>
    </lineage>
</organism>
<sequence length="510" mass="56105">MARFRGLRGSKLHMAIWMEACFGVMIFGYNQSSAGGVLSDATFNLQFPRMDTLSTTGSLQKYNSRIQGTVVALYTLFGVFGALGCTFLGDILGRRKTIFVASVVQAVGAILQCSSFAFAQFIIGRIVLGLGTGGIIATVSVWQSEVSKAENRGEHVSAFGIFCGSGIALALWVAFGMSYTQPSSVSWRFTLAFTIFLSFLVCISIFSLPESPRWLCKMDRWEDARDILGLLYDEDPHGETVNKEIEDIRLSLERASKGSLGAMFKMGPQRAFHRVVIAAVAQIFLQMSGVNSITYYAPTIYQQQLHFAPTESGLLAASSQLVLVIGAVCCAWTVDRFGRRKLMMFSASSMAICFAFIAGLTSHPENPAALKGAVSFLYLYFFVYVLGFLGIPFLYASEIAPTHLRAATCGLSTAISWLFNFLVAEVTPAAFDDIGWKYFIVYCCLNASFVPVIYFFFPETAQRSLEEIDEIFEASTSIFDTVSVAQKLPKRHLSDFLREEKGAEASHLEA</sequence>
<dbReference type="PRINTS" id="PR00171">
    <property type="entry name" value="SUGRTRNSPORT"/>
</dbReference>
<dbReference type="PROSITE" id="PS50850">
    <property type="entry name" value="MFS"/>
    <property type="match status" value="1"/>
</dbReference>
<dbReference type="SUPFAM" id="SSF103473">
    <property type="entry name" value="MFS general substrate transporter"/>
    <property type="match status" value="1"/>
</dbReference>
<dbReference type="InterPro" id="IPR036259">
    <property type="entry name" value="MFS_trans_sf"/>
</dbReference>
<keyword evidence="6 8" id="KW-0472">Membrane</keyword>
<evidence type="ECO:0000256" key="1">
    <source>
        <dbReference type="ARBA" id="ARBA00004141"/>
    </source>
</evidence>
<evidence type="ECO:0000259" key="9">
    <source>
        <dbReference type="PROSITE" id="PS50850"/>
    </source>
</evidence>
<accession>A0A9W9KI97</accession>
<dbReference type="InterPro" id="IPR050360">
    <property type="entry name" value="MFS_Sugar_Transporters"/>
</dbReference>
<dbReference type="Pfam" id="PF00083">
    <property type="entry name" value="Sugar_tr"/>
    <property type="match status" value="1"/>
</dbReference>
<gene>
    <name evidence="10" type="ORF">N7456_004135</name>
</gene>
<evidence type="ECO:0000313" key="10">
    <source>
        <dbReference type="EMBL" id="KAJ5107460.1"/>
    </source>
</evidence>
<name>A0A9W9KI97_9EURO</name>
<feature type="transmembrane region" description="Helical" evidence="8">
    <location>
        <begin position="156"/>
        <end position="175"/>
    </location>
</feature>
<dbReference type="EMBL" id="JAPQKH010000003">
    <property type="protein sequence ID" value="KAJ5107460.1"/>
    <property type="molecule type" value="Genomic_DNA"/>
</dbReference>
<comment type="subcellular location">
    <subcellularLocation>
        <location evidence="1">Membrane</location>
        <topology evidence="1">Multi-pass membrane protein</topology>
    </subcellularLocation>
</comment>
<dbReference type="NCBIfam" id="TIGR00879">
    <property type="entry name" value="SP"/>
    <property type="match status" value="1"/>
</dbReference>
<protein>
    <recommendedName>
        <fullName evidence="9">Major facilitator superfamily (MFS) profile domain-containing protein</fullName>
    </recommendedName>
</protein>
<evidence type="ECO:0000256" key="3">
    <source>
        <dbReference type="ARBA" id="ARBA00022448"/>
    </source>
</evidence>
<dbReference type="InterPro" id="IPR003663">
    <property type="entry name" value="Sugar/inositol_transpt"/>
</dbReference>
<feature type="transmembrane region" description="Helical" evidence="8">
    <location>
        <begin position="406"/>
        <end position="424"/>
    </location>
</feature>
<dbReference type="PANTHER" id="PTHR48022:SF45">
    <property type="entry name" value="MAJOR FACILITATOR SUPERFAMILY (MFS) PROFILE DOMAIN-CONTAINING PROTEIN-RELATED"/>
    <property type="match status" value="1"/>
</dbReference>
<evidence type="ECO:0000256" key="6">
    <source>
        <dbReference type="ARBA" id="ARBA00023136"/>
    </source>
</evidence>
<comment type="caution">
    <text evidence="10">The sequence shown here is derived from an EMBL/GenBank/DDBJ whole genome shotgun (WGS) entry which is preliminary data.</text>
</comment>
<dbReference type="AlphaFoldDB" id="A0A9W9KI97"/>
<evidence type="ECO:0000256" key="5">
    <source>
        <dbReference type="ARBA" id="ARBA00022989"/>
    </source>
</evidence>
<dbReference type="Gene3D" id="1.20.1250.20">
    <property type="entry name" value="MFS general substrate transporter like domains"/>
    <property type="match status" value="1"/>
</dbReference>
<feature type="transmembrane region" description="Helical" evidence="8">
    <location>
        <begin position="71"/>
        <end position="91"/>
    </location>
</feature>
<feature type="transmembrane region" description="Helical" evidence="8">
    <location>
        <begin position="373"/>
        <end position="394"/>
    </location>
</feature>
<evidence type="ECO:0000256" key="4">
    <source>
        <dbReference type="ARBA" id="ARBA00022692"/>
    </source>
</evidence>
<feature type="transmembrane region" description="Helical" evidence="8">
    <location>
        <begin position="342"/>
        <end position="361"/>
    </location>
</feature>
<evidence type="ECO:0000256" key="8">
    <source>
        <dbReference type="SAM" id="Phobius"/>
    </source>
</evidence>
<feature type="transmembrane region" description="Helical" evidence="8">
    <location>
        <begin position="317"/>
        <end position="335"/>
    </location>
</feature>